<feature type="transmembrane region" description="Helical" evidence="8">
    <location>
        <begin position="140"/>
        <end position="163"/>
    </location>
</feature>
<dbReference type="GO" id="GO:0005886">
    <property type="term" value="C:plasma membrane"/>
    <property type="evidence" value="ECO:0007669"/>
    <property type="project" value="UniProtKB-SubCell"/>
</dbReference>
<dbReference type="EMBL" id="CP021406">
    <property type="protein sequence ID" value="ATI43776.1"/>
    <property type="molecule type" value="Genomic_DNA"/>
</dbReference>
<evidence type="ECO:0000259" key="9">
    <source>
        <dbReference type="Pfam" id="PF06808"/>
    </source>
</evidence>
<dbReference type="InterPro" id="IPR004681">
    <property type="entry name" value="TRAP_DctM"/>
</dbReference>
<name>A0A291M482_9RHOB</name>
<geneLocation type="plasmid" evidence="11">
    <name>pdy25-b</name>
</geneLocation>
<comment type="function">
    <text evidence="7">Part of the tripartite ATP-independent periplasmic (TRAP) transport system.</text>
</comment>
<dbReference type="AlphaFoldDB" id="A0A291M482"/>
<evidence type="ECO:0000256" key="3">
    <source>
        <dbReference type="ARBA" id="ARBA00022519"/>
    </source>
</evidence>
<protein>
    <recommendedName>
        <fullName evidence="9">TRAP C4-dicarboxylate transport system permease DctM subunit domain-containing protein</fullName>
    </recommendedName>
</protein>
<comment type="subcellular location">
    <subcellularLocation>
        <location evidence="1 7">Cell inner membrane</location>
        <topology evidence="1 7">Multi-pass membrane protein</topology>
    </subcellularLocation>
</comment>
<sequence>MAWWILIPCGFAFLIIVFASGVPMFVGFLLANIGGLLLLVGSKGFPLIVNSIFDTLTGTVLAAVPLFILMGEILFRSGSVNRLLDSVDTLIRGIHGRLYIVTLVLSVIFGALSGSTMGVSAMMARLLYPEMMRRGYDSRLTIGAILSGASLAPIIPPSIAIVITAMLTNVSVAKLLIAGILPGILLAAMFIAYIALRLVLTPSVAPRKGDELLNPISLRDVAKAIAGILPFSIIIFCVIGTILLGIATPTEAAAAGVFGATLLSVAQGTFKPSVLSESVASTLQVSRSP</sequence>
<feature type="transmembrane region" description="Helical" evidence="8">
    <location>
        <begin position="56"/>
        <end position="78"/>
    </location>
</feature>
<keyword evidence="2" id="KW-1003">Cell membrane</keyword>
<evidence type="ECO:0000313" key="11">
    <source>
        <dbReference type="Proteomes" id="UP000219050"/>
    </source>
</evidence>
<feature type="transmembrane region" description="Helical" evidence="8">
    <location>
        <begin position="98"/>
        <end position="128"/>
    </location>
</feature>
<dbReference type="GO" id="GO:0022857">
    <property type="term" value="F:transmembrane transporter activity"/>
    <property type="evidence" value="ECO:0007669"/>
    <property type="project" value="UniProtKB-UniRule"/>
</dbReference>
<evidence type="ECO:0000313" key="10">
    <source>
        <dbReference type="EMBL" id="ATI43776.1"/>
    </source>
</evidence>
<keyword evidence="7" id="KW-0813">Transport</keyword>
<dbReference type="InterPro" id="IPR010656">
    <property type="entry name" value="DctM"/>
</dbReference>
<keyword evidence="4 8" id="KW-0812">Transmembrane</keyword>
<feature type="transmembrane region" description="Helical" evidence="8">
    <location>
        <begin position="175"/>
        <end position="200"/>
    </location>
</feature>
<dbReference type="Pfam" id="PF06808">
    <property type="entry name" value="DctM"/>
    <property type="match status" value="1"/>
</dbReference>
<evidence type="ECO:0000256" key="6">
    <source>
        <dbReference type="ARBA" id="ARBA00023136"/>
    </source>
</evidence>
<evidence type="ECO:0000256" key="2">
    <source>
        <dbReference type="ARBA" id="ARBA00022475"/>
    </source>
</evidence>
<dbReference type="PANTHER" id="PTHR33362">
    <property type="entry name" value="SIALIC ACID TRAP TRANSPORTER PERMEASE PROTEIN SIAT-RELATED"/>
    <property type="match status" value="1"/>
</dbReference>
<evidence type="ECO:0000256" key="4">
    <source>
        <dbReference type="ARBA" id="ARBA00022692"/>
    </source>
</evidence>
<keyword evidence="11" id="KW-1185">Reference proteome</keyword>
<keyword evidence="5 8" id="KW-1133">Transmembrane helix</keyword>
<feature type="transmembrane region" description="Helical" evidence="8">
    <location>
        <begin position="221"/>
        <end position="246"/>
    </location>
</feature>
<proteinExistence type="predicted"/>
<accession>A0A291M482</accession>
<gene>
    <name evidence="10" type="ORF">CBW24_16720</name>
</gene>
<evidence type="ECO:0000256" key="5">
    <source>
        <dbReference type="ARBA" id="ARBA00022989"/>
    </source>
</evidence>
<evidence type="ECO:0000256" key="1">
    <source>
        <dbReference type="ARBA" id="ARBA00004429"/>
    </source>
</evidence>
<dbReference type="PANTHER" id="PTHR33362:SF5">
    <property type="entry name" value="C4-DICARBOXYLATE TRAP TRANSPORTER LARGE PERMEASE PROTEIN DCTM"/>
    <property type="match status" value="1"/>
</dbReference>
<keyword evidence="3 7" id="KW-0997">Cell inner membrane</keyword>
<feature type="domain" description="TRAP C4-dicarboxylate transport system permease DctM subunit" evidence="9">
    <location>
        <begin position="12"/>
        <end position="285"/>
    </location>
</feature>
<dbReference type="Proteomes" id="UP000219050">
    <property type="component" value="Plasmid pDY25-B"/>
</dbReference>
<organism evidence="10 11">
    <name type="scientific">Pacificitalea manganoxidans</name>
    <dbReference type="NCBI Taxonomy" id="1411902"/>
    <lineage>
        <taxon>Bacteria</taxon>
        <taxon>Pseudomonadati</taxon>
        <taxon>Pseudomonadota</taxon>
        <taxon>Alphaproteobacteria</taxon>
        <taxon>Rhodobacterales</taxon>
        <taxon>Paracoccaceae</taxon>
        <taxon>Pacificitalea</taxon>
    </lineage>
</organism>
<keyword evidence="10" id="KW-0614">Plasmid</keyword>
<reference evidence="10 11" key="1">
    <citation type="submission" date="2017-05" db="EMBL/GenBank/DDBJ databases">
        <title>Comparative genomic and metabolic analysis of manganese-oxidizing mechanisms in Celeribater manganoxidans DY25T: its adaption to the environment of polymetallic nodule.</title>
        <authorList>
            <person name="Wang X."/>
        </authorList>
    </citation>
    <scope>NUCLEOTIDE SEQUENCE [LARGE SCALE GENOMIC DNA]</scope>
    <source>
        <strain evidence="10 11">DY25</strain>
        <plasmid evidence="11">pdy25-b</plasmid>
    </source>
</reference>
<dbReference type="KEGG" id="cmag:CBW24_16720"/>
<keyword evidence="6 8" id="KW-0472">Membrane</keyword>
<evidence type="ECO:0000256" key="7">
    <source>
        <dbReference type="RuleBase" id="RU369079"/>
    </source>
</evidence>
<dbReference type="RefSeq" id="WP_097374469.1">
    <property type="nucleotide sequence ID" value="NZ_CP021406.1"/>
</dbReference>
<evidence type="ECO:0000256" key="8">
    <source>
        <dbReference type="SAM" id="Phobius"/>
    </source>
</evidence>
<dbReference type="OrthoDB" id="9790209at2"/>